<protein>
    <submittedName>
        <fullName evidence="4">Uncharacterized protein</fullName>
    </submittedName>
</protein>
<dbReference type="EMBL" id="OB661261">
    <property type="protein sequence ID" value="CAD7227792.1"/>
    <property type="molecule type" value="Genomic_DNA"/>
</dbReference>
<feature type="signal peptide" evidence="3">
    <location>
        <begin position="1"/>
        <end position="19"/>
    </location>
</feature>
<dbReference type="PANTHER" id="PTHR12236">
    <property type="entry name" value="STRUCTURAL CONTITUENT OF CUTICLE"/>
    <property type="match status" value="1"/>
</dbReference>
<feature type="region of interest" description="Disordered" evidence="2">
    <location>
        <begin position="150"/>
        <end position="182"/>
    </location>
</feature>
<sequence length="182" mass="19942">MALLFKLAALFSVLAVISGRPQGRGYQPAQQQQYAAPQQQQSYTAPQQPSFSYGGNLQTAAQNLVPTQTGAGMPYNFNWAVNAPEFGNDYSHSQQSDGRVTTGEYRVLLPDTRVQIVRFTADENGYVADVSYEGTAQYAAASNVNQVVRPSGGYQQQAQQQQYSQPQAGYAQPQQSYSLGRR</sequence>
<dbReference type="PANTHER" id="PTHR12236:SF79">
    <property type="entry name" value="CUTICULAR PROTEIN 50CB-RELATED"/>
    <property type="match status" value="1"/>
</dbReference>
<dbReference type="InterPro" id="IPR000618">
    <property type="entry name" value="Insect_cuticle"/>
</dbReference>
<feature type="region of interest" description="Disordered" evidence="2">
    <location>
        <begin position="25"/>
        <end position="49"/>
    </location>
</feature>
<keyword evidence="3" id="KW-0732">Signal</keyword>
<feature type="chain" id="PRO_5044270507" evidence="3">
    <location>
        <begin position="20"/>
        <end position="182"/>
    </location>
</feature>
<dbReference type="GO" id="GO:0005615">
    <property type="term" value="C:extracellular space"/>
    <property type="evidence" value="ECO:0007669"/>
    <property type="project" value="TreeGrafter"/>
</dbReference>
<reference evidence="4" key="1">
    <citation type="submission" date="2020-11" db="EMBL/GenBank/DDBJ databases">
        <authorList>
            <person name="Tran Van P."/>
        </authorList>
    </citation>
    <scope>NUCLEOTIDE SEQUENCE</scope>
</reference>
<organism evidence="4">
    <name type="scientific">Cyprideis torosa</name>
    <dbReference type="NCBI Taxonomy" id="163714"/>
    <lineage>
        <taxon>Eukaryota</taxon>
        <taxon>Metazoa</taxon>
        <taxon>Ecdysozoa</taxon>
        <taxon>Arthropoda</taxon>
        <taxon>Crustacea</taxon>
        <taxon>Oligostraca</taxon>
        <taxon>Ostracoda</taxon>
        <taxon>Podocopa</taxon>
        <taxon>Podocopida</taxon>
        <taxon>Cytherocopina</taxon>
        <taxon>Cytheroidea</taxon>
        <taxon>Cytherideidae</taxon>
        <taxon>Cyprideis</taxon>
    </lineage>
</organism>
<evidence type="ECO:0000256" key="3">
    <source>
        <dbReference type="SAM" id="SignalP"/>
    </source>
</evidence>
<evidence type="ECO:0000313" key="4">
    <source>
        <dbReference type="EMBL" id="CAD7227792.1"/>
    </source>
</evidence>
<dbReference type="Pfam" id="PF00379">
    <property type="entry name" value="Chitin_bind_4"/>
    <property type="match status" value="1"/>
</dbReference>
<dbReference type="PROSITE" id="PS51155">
    <property type="entry name" value="CHIT_BIND_RR_2"/>
    <property type="match status" value="1"/>
</dbReference>
<feature type="compositionally biased region" description="Low complexity" evidence="2">
    <location>
        <begin position="150"/>
        <end position="176"/>
    </location>
</feature>
<dbReference type="GO" id="GO:0042302">
    <property type="term" value="F:structural constituent of cuticle"/>
    <property type="evidence" value="ECO:0007669"/>
    <property type="project" value="UniProtKB-UniRule"/>
</dbReference>
<gene>
    <name evidence="4" type="ORF">CTOB1V02_LOCUS5689</name>
</gene>
<feature type="compositionally biased region" description="Low complexity" evidence="2">
    <location>
        <begin position="26"/>
        <end position="49"/>
    </location>
</feature>
<dbReference type="GO" id="GO:0031012">
    <property type="term" value="C:extracellular matrix"/>
    <property type="evidence" value="ECO:0007669"/>
    <property type="project" value="TreeGrafter"/>
</dbReference>
<proteinExistence type="predicted"/>
<keyword evidence="1" id="KW-0193">Cuticle</keyword>
<dbReference type="AlphaFoldDB" id="A0A7R8WA57"/>
<evidence type="ECO:0000256" key="1">
    <source>
        <dbReference type="ARBA" id="ARBA00022460"/>
    </source>
</evidence>
<dbReference type="OrthoDB" id="6423516at2759"/>
<dbReference type="InterPro" id="IPR051217">
    <property type="entry name" value="Insect_Cuticle_Struc_Prot"/>
</dbReference>
<accession>A0A7R8WA57</accession>
<evidence type="ECO:0000256" key="2">
    <source>
        <dbReference type="SAM" id="MobiDB-lite"/>
    </source>
</evidence>
<name>A0A7R8WA57_9CRUS</name>